<reference evidence="1 2" key="2">
    <citation type="journal article" date="2011" name="Stand. Genomic Sci.">
        <title>Complete genome sequence of Leadbetterella byssophila type strain (4M15).</title>
        <authorList>
            <person name="Abt B."/>
            <person name="Teshima H."/>
            <person name="Lucas S."/>
            <person name="Lapidus A."/>
            <person name="Del Rio T.G."/>
            <person name="Nolan M."/>
            <person name="Tice H."/>
            <person name="Cheng J.F."/>
            <person name="Pitluck S."/>
            <person name="Liolios K."/>
            <person name="Pagani I."/>
            <person name="Ivanova N."/>
            <person name="Mavromatis K."/>
            <person name="Pati A."/>
            <person name="Tapia R."/>
            <person name="Han C."/>
            <person name="Goodwin L."/>
            <person name="Chen A."/>
            <person name="Palaniappan K."/>
            <person name="Land M."/>
            <person name="Hauser L."/>
            <person name="Chang Y.J."/>
            <person name="Jeffries C.D."/>
            <person name="Rohde M."/>
            <person name="Goker M."/>
            <person name="Tindall B.J."/>
            <person name="Detter J.C."/>
            <person name="Woyke T."/>
            <person name="Bristow J."/>
            <person name="Eisen J.A."/>
            <person name="Markowitz V."/>
            <person name="Hugenholtz P."/>
            <person name="Klenk H.P."/>
            <person name="Kyrpides N.C."/>
        </authorList>
    </citation>
    <scope>NUCLEOTIDE SEQUENCE [LARGE SCALE GENOMIC DNA]</scope>
    <source>
        <strain evidence="2">DSM 17132 / JCM 16389 / KACC 11308 / NBRC 106382 / 4M15</strain>
    </source>
</reference>
<proteinExistence type="predicted"/>
<accession>E4RSB4</accession>
<gene>
    <name evidence="1" type="ordered locus">Lbys_1037</name>
</gene>
<dbReference type="AlphaFoldDB" id="E4RSB4"/>
<name>E4RSB4_LEAB4</name>
<dbReference type="KEGG" id="lby:Lbys_1037"/>
<sequence>MIEGIQVVSSIQKKTLFTAIIVRVFIGRTAKNLYLYDMETALENLSKEDLIKVISSRDEALAERDKK</sequence>
<dbReference type="EMBL" id="CP002305">
    <property type="protein sequence ID" value="ADQ16766.1"/>
    <property type="molecule type" value="Genomic_DNA"/>
</dbReference>
<organism evidence="1 2">
    <name type="scientific">Leadbetterella byssophila (strain DSM 17132 / JCM 16389 / KACC 11308 / NBRC 106382 / 4M15)</name>
    <dbReference type="NCBI Taxonomy" id="649349"/>
    <lineage>
        <taxon>Bacteria</taxon>
        <taxon>Pseudomonadati</taxon>
        <taxon>Bacteroidota</taxon>
        <taxon>Cytophagia</taxon>
        <taxon>Cytophagales</taxon>
        <taxon>Leadbetterellaceae</taxon>
        <taxon>Leadbetterella</taxon>
    </lineage>
</organism>
<keyword evidence="2" id="KW-1185">Reference proteome</keyword>
<evidence type="ECO:0000313" key="1">
    <source>
        <dbReference type="EMBL" id="ADQ16766.1"/>
    </source>
</evidence>
<dbReference type="STRING" id="649349.Lbys_1037"/>
<reference key="1">
    <citation type="submission" date="2010-11" db="EMBL/GenBank/DDBJ databases">
        <title>The complete genome of Leadbetterella byssophila DSM 17132.</title>
        <authorList>
            <consortium name="US DOE Joint Genome Institute (JGI-PGF)"/>
            <person name="Lucas S."/>
            <person name="Copeland A."/>
            <person name="Lapidus A."/>
            <person name="Glavina del Rio T."/>
            <person name="Dalin E."/>
            <person name="Tice H."/>
            <person name="Bruce D."/>
            <person name="Goodwin L."/>
            <person name="Pitluck S."/>
            <person name="Kyrpides N."/>
            <person name="Mavromatis K."/>
            <person name="Ivanova N."/>
            <person name="Teshima H."/>
            <person name="Brettin T."/>
            <person name="Detter J.C."/>
            <person name="Han C."/>
            <person name="Tapia R."/>
            <person name="Land M."/>
            <person name="Hauser L."/>
            <person name="Markowitz V."/>
            <person name="Cheng J.-F."/>
            <person name="Hugenholtz P."/>
            <person name="Woyke T."/>
            <person name="Wu D."/>
            <person name="Tindall B."/>
            <person name="Pomrenke H.G."/>
            <person name="Brambilla E."/>
            <person name="Klenk H.-P."/>
            <person name="Eisen J.A."/>
        </authorList>
    </citation>
    <scope>NUCLEOTIDE SEQUENCE [LARGE SCALE GENOMIC DNA]</scope>
    <source>
        <strain>DSM 17132</strain>
    </source>
</reference>
<dbReference type="Proteomes" id="UP000007435">
    <property type="component" value="Chromosome"/>
</dbReference>
<protein>
    <submittedName>
        <fullName evidence="1">Uncharacterized protein</fullName>
    </submittedName>
</protein>
<dbReference type="HOGENOM" id="CLU_2807139_0_0_10"/>
<evidence type="ECO:0000313" key="2">
    <source>
        <dbReference type="Proteomes" id="UP000007435"/>
    </source>
</evidence>